<feature type="transmembrane region" description="Helical" evidence="1">
    <location>
        <begin position="36"/>
        <end position="56"/>
    </location>
</feature>
<feature type="transmembrane region" description="Helical" evidence="1">
    <location>
        <begin position="68"/>
        <end position="86"/>
    </location>
</feature>
<keyword evidence="1" id="KW-1133">Transmembrane helix</keyword>
<protein>
    <submittedName>
        <fullName evidence="3">DUF2231 domain-containing protein</fullName>
    </submittedName>
</protein>
<dbReference type="OrthoDB" id="2873672at2"/>
<keyword evidence="1" id="KW-0812">Transmembrane</keyword>
<dbReference type="AlphaFoldDB" id="A0A5B2W1P0"/>
<gene>
    <name evidence="3" type="ORF">F0L46_02275</name>
</gene>
<dbReference type="Pfam" id="PF09990">
    <property type="entry name" value="DUF2231"/>
    <property type="match status" value="1"/>
</dbReference>
<feature type="domain" description="DUF2231" evidence="2">
    <location>
        <begin position="1"/>
        <end position="130"/>
    </location>
</feature>
<evidence type="ECO:0000256" key="1">
    <source>
        <dbReference type="SAM" id="Phobius"/>
    </source>
</evidence>
<comment type="caution">
    <text evidence="3">The sequence shown here is derived from an EMBL/GenBank/DDBJ whole genome shotgun (WGS) entry which is preliminary data.</text>
</comment>
<dbReference type="Proteomes" id="UP000323142">
    <property type="component" value="Unassembled WGS sequence"/>
</dbReference>
<name>A0A5B2W1P0_9HYPH</name>
<proteinExistence type="predicted"/>
<feature type="transmembrane region" description="Helical" evidence="1">
    <location>
        <begin position="101"/>
        <end position="119"/>
    </location>
</feature>
<evidence type="ECO:0000313" key="3">
    <source>
        <dbReference type="EMBL" id="KAA2244129.1"/>
    </source>
</evidence>
<reference evidence="3 4" key="2">
    <citation type="submission" date="2019-09" db="EMBL/GenBank/DDBJ databases">
        <authorList>
            <person name="Jin C."/>
        </authorList>
    </citation>
    <scope>NUCLEOTIDE SEQUENCE [LARGE SCALE GENOMIC DNA]</scope>
    <source>
        <strain evidence="3 4">BN140002</strain>
    </source>
</reference>
<sequence>MLIPFPITFLTAAVATDVAARTTEDPFWARTSSWMLGAGIVTGLLAGAVGAIDYYTIRRAREKSVGKLHAYGNPLAIALAAANLAMRRNRRPGDLPGSGEIALSLATAAVLGVTGWAGAELSYRHMVGVAGHGDQHTEEEKRYVP</sequence>
<dbReference type="EMBL" id="VUOA01000005">
    <property type="protein sequence ID" value="KAA2244129.1"/>
    <property type="molecule type" value="Genomic_DNA"/>
</dbReference>
<dbReference type="InterPro" id="IPR019251">
    <property type="entry name" value="DUF2231_TM"/>
</dbReference>
<evidence type="ECO:0000313" key="4">
    <source>
        <dbReference type="Proteomes" id="UP000323142"/>
    </source>
</evidence>
<evidence type="ECO:0000259" key="2">
    <source>
        <dbReference type="Pfam" id="PF09990"/>
    </source>
</evidence>
<accession>A0A5B2W1P0</accession>
<keyword evidence="4" id="KW-1185">Reference proteome</keyword>
<reference evidence="3 4" key="1">
    <citation type="submission" date="2019-09" db="EMBL/GenBank/DDBJ databases">
        <title>Salinarimonas rosea gen. nov., sp. nov., a new member of the a-2 subgroup of the Proteobacteria.</title>
        <authorList>
            <person name="Liu J."/>
        </authorList>
    </citation>
    <scope>NUCLEOTIDE SEQUENCE [LARGE SCALE GENOMIC DNA]</scope>
    <source>
        <strain evidence="3 4">BN140002</strain>
    </source>
</reference>
<keyword evidence="1" id="KW-0472">Membrane</keyword>
<organism evidence="3 4">
    <name type="scientific">Salinarimonas soli</name>
    <dbReference type="NCBI Taxonomy" id="1638099"/>
    <lineage>
        <taxon>Bacteria</taxon>
        <taxon>Pseudomonadati</taxon>
        <taxon>Pseudomonadota</taxon>
        <taxon>Alphaproteobacteria</taxon>
        <taxon>Hyphomicrobiales</taxon>
        <taxon>Salinarimonadaceae</taxon>
        <taxon>Salinarimonas</taxon>
    </lineage>
</organism>